<dbReference type="Proteomes" id="UP000631114">
    <property type="component" value="Unassembled WGS sequence"/>
</dbReference>
<organism evidence="2 3">
    <name type="scientific">Coptis chinensis</name>
    <dbReference type="NCBI Taxonomy" id="261450"/>
    <lineage>
        <taxon>Eukaryota</taxon>
        <taxon>Viridiplantae</taxon>
        <taxon>Streptophyta</taxon>
        <taxon>Embryophyta</taxon>
        <taxon>Tracheophyta</taxon>
        <taxon>Spermatophyta</taxon>
        <taxon>Magnoliopsida</taxon>
        <taxon>Ranunculales</taxon>
        <taxon>Ranunculaceae</taxon>
        <taxon>Coptidoideae</taxon>
        <taxon>Coptis</taxon>
    </lineage>
</organism>
<dbReference type="AlphaFoldDB" id="A0A835LH74"/>
<dbReference type="InterPro" id="IPR025322">
    <property type="entry name" value="PADRE_dom"/>
</dbReference>
<dbReference type="PANTHER" id="PTHR33052">
    <property type="entry name" value="DUF4228 DOMAIN PROTEIN-RELATED"/>
    <property type="match status" value="1"/>
</dbReference>
<dbReference type="EMBL" id="JADFTS010000008">
    <property type="protein sequence ID" value="KAF9592372.1"/>
    <property type="molecule type" value="Genomic_DNA"/>
</dbReference>
<gene>
    <name evidence="2" type="ORF">IFM89_014542</name>
</gene>
<evidence type="ECO:0000313" key="3">
    <source>
        <dbReference type="Proteomes" id="UP000631114"/>
    </source>
</evidence>
<name>A0A835LH74_9MAGN</name>
<evidence type="ECO:0000256" key="1">
    <source>
        <dbReference type="SAM" id="MobiDB-lite"/>
    </source>
</evidence>
<comment type="caution">
    <text evidence="2">The sequence shown here is derived from an EMBL/GenBank/DDBJ whole genome shotgun (WGS) entry which is preliminary data.</text>
</comment>
<protein>
    <submittedName>
        <fullName evidence="2">Uncharacterized protein</fullName>
    </submittedName>
</protein>
<dbReference type="OrthoDB" id="843671at2759"/>
<keyword evidence="3" id="KW-1185">Reference proteome</keyword>
<feature type="compositionally biased region" description="Low complexity" evidence="1">
    <location>
        <begin position="158"/>
        <end position="169"/>
    </location>
</feature>
<accession>A0A835LH74</accession>
<sequence>MGICSSSASTSIATAKLVFQDGKLQEYAYPVKVSQVLQKYPSYFICNSDEMEFDDFISAISADEVLQSGQLYFALPLGRLKYPLQAEDMAALAVKASLALNKSTGGACVTKGVVPIGFSANERTTMRQRQVDNTNGGDVDNRVVVRRRTKGGSGGRGRSFSSDLSAIEE</sequence>
<evidence type="ECO:0000313" key="2">
    <source>
        <dbReference type="EMBL" id="KAF9592372.1"/>
    </source>
</evidence>
<dbReference type="Pfam" id="PF14009">
    <property type="entry name" value="PADRE"/>
    <property type="match status" value="1"/>
</dbReference>
<proteinExistence type="predicted"/>
<reference evidence="2 3" key="1">
    <citation type="submission" date="2020-10" db="EMBL/GenBank/DDBJ databases">
        <title>The Coptis chinensis genome and diversification of protoberbering-type alkaloids.</title>
        <authorList>
            <person name="Wang B."/>
            <person name="Shu S."/>
            <person name="Song C."/>
            <person name="Liu Y."/>
        </authorList>
    </citation>
    <scope>NUCLEOTIDE SEQUENCE [LARGE SCALE GENOMIC DNA]</scope>
    <source>
        <strain evidence="2">HL-2020</strain>
        <tissue evidence="2">Leaf</tissue>
    </source>
</reference>
<feature type="region of interest" description="Disordered" evidence="1">
    <location>
        <begin position="131"/>
        <end position="169"/>
    </location>
</feature>